<name>A0A8T1LTZ7_9STRA</name>
<proteinExistence type="predicted"/>
<dbReference type="Proteomes" id="UP000735874">
    <property type="component" value="Unassembled WGS sequence"/>
</dbReference>
<dbReference type="AlphaFoldDB" id="A0A8T1LTZ7"/>
<dbReference type="EMBL" id="RCMG01000013">
    <property type="protein sequence ID" value="KAG2868249.1"/>
    <property type="molecule type" value="Genomic_DNA"/>
</dbReference>
<sequence>MEEATTASETTCKTVMSKIEVHDCDVGGQQGKEQRILYKLYFEKASVLLLSRSISARSSAVSAESPPLTNDYT</sequence>
<gene>
    <name evidence="1" type="ORF">PC113_g1214</name>
</gene>
<reference evidence="1" key="1">
    <citation type="submission" date="2018-10" db="EMBL/GenBank/DDBJ databases">
        <title>Effector identification in a new, highly contiguous assembly of the strawberry crown rot pathogen Phytophthora cactorum.</title>
        <authorList>
            <person name="Armitage A.D."/>
            <person name="Nellist C.F."/>
            <person name="Bates H."/>
            <person name="Vickerstaff R.J."/>
            <person name="Harrison R.J."/>
        </authorList>
    </citation>
    <scope>NUCLEOTIDE SEQUENCE</scope>
    <source>
        <strain evidence="1">15-7</strain>
    </source>
</reference>
<evidence type="ECO:0000313" key="2">
    <source>
        <dbReference type="Proteomes" id="UP000735874"/>
    </source>
</evidence>
<protein>
    <submittedName>
        <fullName evidence="1">Uncharacterized protein</fullName>
    </submittedName>
</protein>
<comment type="caution">
    <text evidence="1">The sequence shown here is derived from an EMBL/GenBank/DDBJ whole genome shotgun (WGS) entry which is preliminary data.</text>
</comment>
<organism evidence="1 2">
    <name type="scientific">Phytophthora cactorum</name>
    <dbReference type="NCBI Taxonomy" id="29920"/>
    <lineage>
        <taxon>Eukaryota</taxon>
        <taxon>Sar</taxon>
        <taxon>Stramenopiles</taxon>
        <taxon>Oomycota</taxon>
        <taxon>Peronosporomycetes</taxon>
        <taxon>Peronosporales</taxon>
        <taxon>Peronosporaceae</taxon>
        <taxon>Phytophthora</taxon>
    </lineage>
</organism>
<evidence type="ECO:0000313" key="1">
    <source>
        <dbReference type="EMBL" id="KAG2868249.1"/>
    </source>
</evidence>
<accession>A0A8T1LTZ7</accession>